<evidence type="ECO:0000256" key="21">
    <source>
        <dbReference type="ARBA" id="ARBA00023157"/>
    </source>
</evidence>
<keyword evidence="18" id="KW-0186">Copper</keyword>
<evidence type="ECO:0000259" key="30">
    <source>
        <dbReference type="PROSITE" id="PS50113"/>
    </source>
</evidence>
<evidence type="ECO:0000256" key="11">
    <source>
        <dbReference type="ARBA" id="ARBA00022692"/>
    </source>
</evidence>
<organism evidence="32 33">
    <name type="scientific">Oxynema aestuarii AP17</name>
    <dbReference type="NCBI Taxonomy" id="2064643"/>
    <lineage>
        <taxon>Bacteria</taxon>
        <taxon>Bacillati</taxon>
        <taxon>Cyanobacteriota</taxon>
        <taxon>Cyanophyceae</taxon>
        <taxon>Oscillatoriophycideae</taxon>
        <taxon>Oscillatoriales</taxon>
        <taxon>Oscillatoriaceae</taxon>
        <taxon>Oxynema</taxon>
        <taxon>Oxynema aestuarii</taxon>
    </lineage>
</organism>
<feature type="domain" description="HPt" evidence="31">
    <location>
        <begin position="1802"/>
        <end position="1901"/>
    </location>
</feature>
<evidence type="ECO:0000256" key="15">
    <source>
        <dbReference type="ARBA" id="ARBA00022824"/>
    </source>
</evidence>
<keyword evidence="8" id="KW-1003">Cell membrane</keyword>
<feature type="coiled-coil region" evidence="25">
    <location>
        <begin position="268"/>
        <end position="310"/>
    </location>
</feature>
<dbReference type="InterPro" id="IPR036890">
    <property type="entry name" value="HATPase_C_sf"/>
</dbReference>
<dbReference type="SMART" id="SM00086">
    <property type="entry name" value="PAC"/>
    <property type="match status" value="4"/>
</dbReference>
<dbReference type="InterPro" id="IPR036641">
    <property type="entry name" value="HPT_dom_sf"/>
</dbReference>
<keyword evidence="21" id="KW-1015">Disulfide bond</keyword>
<feature type="modified residue" description="4-aspartylphosphate" evidence="24">
    <location>
        <position position="1674"/>
    </location>
</feature>
<feature type="modified residue" description="4-aspartylphosphate" evidence="24">
    <location>
        <position position="1532"/>
    </location>
</feature>
<evidence type="ECO:0000256" key="8">
    <source>
        <dbReference type="ARBA" id="ARBA00022475"/>
    </source>
</evidence>
<keyword evidence="17 26" id="KW-1133">Transmembrane helix</keyword>
<feature type="transmembrane region" description="Helical" evidence="26">
    <location>
        <begin position="71"/>
        <end position="93"/>
    </location>
</feature>
<dbReference type="InterPro" id="IPR013656">
    <property type="entry name" value="PAS_4"/>
</dbReference>
<keyword evidence="25" id="KW-0175">Coiled coil</keyword>
<dbReference type="EC" id="2.7.13.3" evidence="7"/>
<feature type="coiled-coil region" evidence="25">
    <location>
        <begin position="134"/>
        <end position="168"/>
    </location>
</feature>
<comment type="similarity">
    <text evidence="5">In the N-terminal section; belongs to the phytochrome family.</text>
</comment>
<keyword evidence="14" id="KW-0418">Kinase</keyword>
<keyword evidence="33" id="KW-1185">Reference proteome</keyword>
<name>A0A6H1U3Y7_9CYAN</name>
<dbReference type="KEGG" id="oxy:HCG48_23200"/>
<dbReference type="Pfam" id="PF25487">
    <property type="entry name" value="ETR1_N"/>
    <property type="match status" value="1"/>
</dbReference>
<dbReference type="Gene3D" id="1.10.287.130">
    <property type="match status" value="1"/>
</dbReference>
<keyword evidence="10" id="KW-0808">Transferase</keyword>
<evidence type="ECO:0000256" key="12">
    <source>
        <dbReference type="ARBA" id="ARBA00022741"/>
    </source>
</evidence>
<dbReference type="InterPro" id="IPR011006">
    <property type="entry name" value="CheY-like_superfamily"/>
</dbReference>
<dbReference type="GO" id="GO:0005524">
    <property type="term" value="F:ATP binding"/>
    <property type="evidence" value="ECO:0007669"/>
    <property type="project" value="UniProtKB-KW"/>
</dbReference>
<dbReference type="SMART" id="SM00388">
    <property type="entry name" value="HisKA"/>
    <property type="match status" value="1"/>
</dbReference>
<evidence type="ECO:0000256" key="7">
    <source>
        <dbReference type="ARBA" id="ARBA00012438"/>
    </source>
</evidence>
<accession>A0A6H1U3Y7</accession>
<dbReference type="SUPFAM" id="SSF47226">
    <property type="entry name" value="Histidine-containing phosphotransfer domain, HPT domain"/>
    <property type="match status" value="1"/>
</dbReference>
<dbReference type="InterPro" id="IPR003594">
    <property type="entry name" value="HATPase_dom"/>
</dbReference>
<dbReference type="FunFam" id="3.30.565.10:FF:000010">
    <property type="entry name" value="Sensor histidine kinase RcsC"/>
    <property type="match status" value="1"/>
</dbReference>
<dbReference type="InterPro" id="IPR013655">
    <property type="entry name" value="PAS_fold_3"/>
</dbReference>
<dbReference type="SUPFAM" id="SSF52172">
    <property type="entry name" value="CheY-like"/>
    <property type="match status" value="2"/>
</dbReference>
<dbReference type="InterPro" id="IPR001610">
    <property type="entry name" value="PAC"/>
</dbReference>
<dbReference type="Pfam" id="PF13426">
    <property type="entry name" value="PAS_9"/>
    <property type="match status" value="1"/>
</dbReference>
<sequence length="1904" mass="212211">MILGHWPALLTAMLKGSRFAIAQIGSDTGQWASIGLHEGSEIVVGLAYLAIAVLLIDFVRRRQDLPYKRMVLCLGTFIISQAIVHFIEAWNLWYSIDWISGLIKGGAATIAVATVGTIAFFKAKALDFPSPGELEASNRELEKEIRERQRIEQELRQSESLFRTLFEEAALGIAIASVEGILSKTNPALQQMLGFSESELEGISFAKFTYEEDIERERELVGQLLQGARKSYQIEKRYVRKTGEIIPVRLIVSNIKNHEGIPECVIGTVEEITERKKAEAEIEKLTTELENRVRERTAQLEIANAELKREIGDRQHVETALRESEQLYRTFTRNFPEGAVVLFDRDLRYLLVDGQGLETVGLSKEQMEGKTIWEVFPRETCEAVVDDYCKALGGETITNEIEYTDRIYLTRTLPVRDEHGSIFAGMVLTQDITQRKRMEAEKNQLIMSLEEREAHLRAIVEGTGIGIVLGNLEDGRILQSNPAFQEMLGYSETELANMGYEEFTHPEDLELEKPLFAEIGAGTRDRYQLEKRYICKDGEIIWCNLTVSIVRDAQGQPHLAIATVEDITERRHAQQALRESERRYQNLSEASPVCIFRTDAEGNCLYVNQRWQDITGLSLEDALREGWAKSLHPDDRDRVFRDWFESVAKNEPFKSEYRFLRADGSISWVIGQAIAEIDANGEIEGYVGTITDISDRKSMEQALAQSEEKYRSVVNTIEETIFQTDAGGCWTFLNPAWSASLGFSVEESLGISCVDYLHPDDRPIAIAHLEALNLGEKDTCQAELRYLTKDGNVRWFQVFAQAMRDENGQMNGTSGTLNDITERKQAEAEKLHLIESLQESEAAIRALYTVTASADLDFDARLTQLLEMGCRRFDAEIGLVGCVDAGEFGNQGEGSRIASGERLTNVYYEVIAAWVTPESPIRPVKGDAFNLELTYCSSTIYAAEPNIIESAADCEWGEHPACRLRGWQAYAGMRILVGGRVYGTLSFVSRHPRTQKFRAVDRELLRLMAQWVGSEIERNSAESALQRQLKRSVLLGQITREIRQSLDAEQIFQIAVTQIGRTFGVNRCLLHTYVEQPQPTMPLVAQYLEPEYSSLLGTEVPVTDNAHAQKVLGGDRAIAATDVYSEPLFKGFEPLLEQLQVKSMLSVRTSYKNEPNGLIGLHQCDRFRRWTGEEIDLLEAVAEQIGIALAQADLLEQETRAREQVAAQNIALEEARRAAEAANRAKSEFLANMSHEIRTPMNAVIGMTGLLLDMDLTHDQRDFVETIRTSGDALLTIVNDILDFSKIESGKLKLERHPFNVRICIEECLDLLASQGIEKGLELAYHVDPEVPVGILGDVTRLRQILVNLLGNAIKFTDRGEVVVSVGVGACDRGLSEEVSPIYELEFSVRDTGIGIPTNRLDRLFQSFSQVDSSIDRKYGGTGLGLAISKRLCEMMGGRMWVESEEGVGSTFSFTIAVPEATDVDPAIDVGKAPKLEGKRLLIVDDNATNRKILTLQGRSWGMVTQAVSSGFEALALFSNADNNDFDLAILDMQMPEMDGLALASAIRTHEKGRQLPLVMLTSIGKQAKDFKTSELGFAAFLNKPIKQSQLYEVLVRIFSRISIPAKPRSSPPPTASTPIENNLRILLAEDNVVNQKVALRILQRLGYRADVAANGVEVLQALERQSYDVVLMDVQMPEMDGLEATRRICEQWGQRKDVSPVGRPWIVAMTANAMQGDRELCLNAGMDDYLSKPIRIEALSAVLGRCEMAIAQNGAQTTPQTVLATTTEPPQTMETNDTPTLEPALDPKGLSNLKELVGEDDPEGLIDAIDSYLKDLPQRLTDVGTAIASADIPRLQLAAHTIKSTSATFGAQTLAQIGKDLESIARHCVEAGVALPETVSEFEPRLRAEWERVKEALLEERSS</sequence>
<keyword evidence="15" id="KW-0256">Endoplasmic reticulum</keyword>
<dbReference type="InterPro" id="IPR036097">
    <property type="entry name" value="HisK_dim/P_sf"/>
</dbReference>
<feature type="domain" description="PAS" evidence="29">
    <location>
        <begin position="580"/>
        <end position="651"/>
    </location>
</feature>
<dbReference type="InterPro" id="IPR029016">
    <property type="entry name" value="GAF-like_dom_sf"/>
</dbReference>
<keyword evidence="19" id="KW-0902">Two-component regulatory system</keyword>
<dbReference type="Gene3D" id="3.30.565.10">
    <property type="entry name" value="Histidine kinase-like ATPase, C-terminal domain"/>
    <property type="match status" value="1"/>
</dbReference>
<comment type="catalytic activity">
    <reaction evidence="1">
        <text>ATP + protein L-histidine = ADP + protein N-phospho-L-histidine.</text>
        <dbReference type="EC" id="2.7.13.3"/>
    </reaction>
</comment>
<dbReference type="Gene3D" id="3.30.450.20">
    <property type="entry name" value="PAS domain"/>
    <property type="match status" value="5"/>
</dbReference>
<feature type="transmembrane region" description="Helical" evidence="26">
    <location>
        <begin position="42"/>
        <end position="59"/>
    </location>
</feature>
<feature type="domain" description="PAC" evidence="30">
    <location>
        <begin position="527"/>
        <end position="579"/>
    </location>
</feature>
<dbReference type="PANTHER" id="PTHR45339:SF1">
    <property type="entry name" value="HYBRID SIGNAL TRANSDUCTION HISTIDINE KINASE J"/>
    <property type="match status" value="1"/>
</dbReference>
<dbReference type="SMART" id="SM00448">
    <property type="entry name" value="REC"/>
    <property type="match status" value="2"/>
</dbReference>
<dbReference type="InterPro" id="IPR003661">
    <property type="entry name" value="HisK_dim/P_dom"/>
</dbReference>
<evidence type="ECO:0000259" key="27">
    <source>
        <dbReference type="PROSITE" id="PS50109"/>
    </source>
</evidence>
<dbReference type="Pfam" id="PF08447">
    <property type="entry name" value="PAS_3"/>
    <property type="match status" value="2"/>
</dbReference>
<dbReference type="EMBL" id="CP051167">
    <property type="protein sequence ID" value="QIZ73146.1"/>
    <property type="molecule type" value="Genomic_DNA"/>
</dbReference>
<evidence type="ECO:0000256" key="22">
    <source>
        <dbReference type="ARBA" id="ARBA00074306"/>
    </source>
</evidence>
<evidence type="ECO:0000256" key="23">
    <source>
        <dbReference type="PROSITE-ProRule" id="PRU00110"/>
    </source>
</evidence>
<dbReference type="InterPro" id="IPR003018">
    <property type="entry name" value="GAF"/>
</dbReference>
<dbReference type="SMART" id="SM00073">
    <property type="entry name" value="HPT"/>
    <property type="match status" value="1"/>
</dbReference>
<dbReference type="InterPro" id="IPR000014">
    <property type="entry name" value="PAS"/>
</dbReference>
<feature type="domain" description="PAC" evidence="30">
    <location>
        <begin position="232"/>
        <end position="284"/>
    </location>
</feature>
<evidence type="ECO:0000256" key="1">
    <source>
        <dbReference type="ARBA" id="ARBA00000085"/>
    </source>
</evidence>
<dbReference type="Pfam" id="PF08448">
    <property type="entry name" value="PAS_4"/>
    <property type="match status" value="1"/>
</dbReference>
<feature type="domain" description="Response regulatory" evidence="28">
    <location>
        <begin position="1480"/>
        <end position="1599"/>
    </location>
</feature>
<dbReference type="Pfam" id="PF00989">
    <property type="entry name" value="PAS"/>
    <property type="match status" value="1"/>
</dbReference>
<evidence type="ECO:0000256" key="2">
    <source>
        <dbReference type="ARBA" id="ARBA00001935"/>
    </source>
</evidence>
<dbReference type="GO" id="GO:0000155">
    <property type="term" value="F:phosphorelay sensor kinase activity"/>
    <property type="evidence" value="ECO:0007669"/>
    <property type="project" value="InterPro"/>
</dbReference>
<dbReference type="InterPro" id="IPR005467">
    <property type="entry name" value="His_kinase_dom"/>
</dbReference>
<dbReference type="CDD" id="cd00130">
    <property type="entry name" value="PAS"/>
    <property type="match status" value="4"/>
</dbReference>
<evidence type="ECO:0000256" key="18">
    <source>
        <dbReference type="ARBA" id="ARBA00023008"/>
    </source>
</evidence>
<feature type="domain" description="Response regulatory" evidence="28">
    <location>
        <begin position="1625"/>
        <end position="1748"/>
    </location>
</feature>
<evidence type="ECO:0000256" key="5">
    <source>
        <dbReference type="ARBA" id="ARBA00006402"/>
    </source>
</evidence>
<keyword evidence="13" id="KW-0936">Ethylene signaling pathway</keyword>
<feature type="modified residue" description="Phosphohistidine" evidence="23">
    <location>
        <position position="1841"/>
    </location>
</feature>
<dbReference type="Pfam" id="PF02518">
    <property type="entry name" value="HATPase_c"/>
    <property type="match status" value="1"/>
</dbReference>
<dbReference type="PROSITE" id="PS50112">
    <property type="entry name" value="PAS"/>
    <property type="match status" value="4"/>
</dbReference>
<dbReference type="FunFam" id="1.10.287.130:FF:000004">
    <property type="entry name" value="Ethylene receptor 1"/>
    <property type="match status" value="1"/>
</dbReference>
<comment type="subcellular location">
    <subcellularLocation>
        <location evidence="4">Cell membrane</location>
        <topology evidence="4">Multi-pass membrane protein</topology>
    </subcellularLocation>
    <subcellularLocation>
        <location evidence="3">Endoplasmic reticulum membrane</location>
        <topology evidence="3">Multi-pass membrane protein</topology>
    </subcellularLocation>
</comment>
<evidence type="ECO:0000256" key="14">
    <source>
        <dbReference type="ARBA" id="ARBA00022777"/>
    </source>
</evidence>
<dbReference type="PROSITE" id="PS50110">
    <property type="entry name" value="RESPONSE_REGULATORY"/>
    <property type="match status" value="2"/>
</dbReference>
<evidence type="ECO:0000313" key="33">
    <source>
        <dbReference type="Proteomes" id="UP000500857"/>
    </source>
</evidence>
<evidence type="ECO:0000256" key="25">
    <source>
        <dbReference type="SAM" id="Coils"/>
    </source>
</evidence>
<dbReference type="NCBIfam" id="TIGR00229">
    <property type="entry name" value="sensory_box"/>
    <property type="match status" value="5"/>
</dbReference>
<reference evidence="32 33" key="1">
    <citation type="submission" date="2020-04" db="EMBL/GenBank/DDBJ databases">
        <authorList>
            <person name="Basu S."/>
            <person name="Maruthanayagam V."/>
            <person name="Chakraborty S."/>
            <person name="Pramanik A."/>
            <person name="Mukherjee J."/>
            <person name="Brink B."/>
        </authorList>
    </citation>
    <scope>NUCLEOTIDE SEQUENCE [LARGE SCALE GENOMIC DNA]</scope>
    <source>
        <strain evidence="32 33">AP17</strain>
    </source>
</reference>
<dbReference type="CDD" id="cd17546">
    <property type="entry name" value="REC_hyHK_CKI1_RcsC-like"/>
    <property type="match status" value="2"/>
</dbReference>
<feature type="domain" description="PAS" evidence="29">
    <location>
        <begin position="158"/>
        <end position="228"/>
    </location>
</feature>
<dbReference type="Gene3D" id="3.40.50.2300">
    <property type="match status" value="2"/>
</dbReference>
<evidence type="ECO:0000259" key="29">
    <source>
        <dbReference type="PROSITE" id="PS50112"/>
    </source>
</evidence>
<protein>
    <recommendedName>
        <fullName evidence="22">Circadian input-output histidine kinase CikA</fullName>
        <ecNumber evidence="7">2.7.13.3</ecNumber>
    </recommendedName>
</protein>
<dbReference type="RefSeq" id="WP_168571292.1">
    <property type="nucleotide sequence ID" value="NZ_CP051167.1"/>
</dbReference>
<keyword evidence="11 26" id="KW-0812">Transmembrane</keyword>
<evidence type="ECO:0000256" key="17">
    <source>
        <dbReference type="ARBA" id="ARBA00022989"/>
    </source>
</evidence>
<dbReference type="GO" id="GO:0006355">
    <property type="term" value="P:regulation of DNA-templated transcription"/>
    <property type="evidence" value="ECO:0007669"/>
    <property type="project" value="InterPro"/>
</dbReference>
<evidence type="ECO:0000256" key="4">
    <source>
        <dbReference type="ARBA" id="ARBA00004651"/>
    </source>
</evidence>
<evidence type="ECO:0000256" key="13">
    <source>
        <dbReference type="ARBA" id="ARBA00022745"/>
    </source>
</evidence>
<dbReference type="GO" id="GO:0005886">
    <property type="term" value="C:plasma membrane"/>
    <property type="evidence" value="ECO:0007669"/>
    <property type="project" value="UniProtKB-SubCell"/>
</dbReference>
<feature type="coiled-coil region" evidence="25">
    <location>
        <begin position="1178"/>
        <end position="1232"/>
    </location>
</feature>
<proteinExistence type="inferred from homology"/>
<dbReference type="SMART" id="SM00065">
    <property type="entry name" value="GAF"/>
    <property type="match status" value="2"/>
</dbReference>
<evidence type="ECO:0000313" key="32">
    <source>
        <dbReference type="EMBL" id="QIZ73146.1"/>
    </source>
</evidence>
<dbReference type="InterPro" id="IPR008207">
    <property type="entry name" value="Sig_transdc_His_kin_Hpt_dom"/>
</dbReference>
<evidence type="ECO:0000256" key="19">
    <source>
        <dbReference type="ARBA" id="ARBA00023012"/>
    </source>
</evidence>
<evidence type="ECO:0000256" key="3">
    <source>
        <dbReference type="ARBA" id="ARBA00004477"/>
    </source>
</evidence>
<evidence type="ECO:0000256" key="24">
    <source>
        <dbReference type="PROSITE-ProRule" id="PRU00169"/>
    </source>
</evidence>
<dbReference type="InterPro" id="IPR004358">
    <property type="entry name" value="Sig_transdc_His_kin-like_C"/>
</dbReference>
<feature type="domain" description="PAC" evidence="30">
    <location>
        <begin position="653"/>
        <end position="705"/>
    </location>
</feature>
<dbReference type="FunFam" id="3.30.450.20:FF:000099">
    <property type="entry name" value="Sensory box sensor histidine kinase"/>
    <property type="match status" value="1"/>
</dbReference>
<dbReference type="PROSITE" id="PS50109">
    <property type="entry name" value="HIS_KIN"/>
    <property type="match status" value="1"/>
</dbReference>
<evidence type="ECO:0000259" key="28">
    <source>
        <dbReference type="PROSITE" id="PS50110"/>
    </source>
</evidence>
<evidence type="ECO:0000256" key="16">
    <source>
        <dbReference type="ARBA" id="ARBA00022840"/>
    </source>
</evidence>
<dbReference type="Gene3D" id="3.30.450.40">
    <property type="match status" value="2"/>
</dbReference>
<evidence type="ECO:0000259" key="31">
    <source>
        <dbReference type="PROSITE" id="PS50894"/>
    </source>
</evidence>
<keyword evidence="12" id="KW-0547">Nucleotide-binding</keyword>
<evidence type="ECO:0000256" key="9">
    <source>
        <dbReference type="ARBA" id="ARBA00022553"/>
    </source>
</evidence>
<dbReference type="SUPFAM" id="SSF55781">
    <property type="entry name" value="GAF domain-like"/>
    <property type="match status" value="2"/>
</dbReference>
<dbReference type="PANTHER" id="PTHR45339">
    <property type="entry name" value="HYBRID SIGNAL TRANSDUCTION HISTIDINE KINASE J"/>
    <property type="match status" value="1"/>
</dbReference>
<dbReference type="CDD" id="cd16922">
    <property type="entry name" value="HATPase_EvgS-ArcB-TorS-like"/>
    <property type="match status" value="1"/>
</dbReference>
<dbReference type="SUPFAM" id="SSF55785">
    <property type="entry name" value="PYP-like sensor domain (PAS domain)"/>
    <property type="match status" value="5"/>
</dbReference>
<keyword evidence="9 24" id="KW-0597">Phosphoprotein</keyword>
<dbReference type="InterPro" id="IPR013767">
    <property type="entry name" value="PAS_fold"/>
</dbReference>
<feature type="domain" description="Histidine kinase" evidence="27">
    <location>
        <begin position="1232"/>
        <end position="1460"/>
    </location>
</feature>
<dbReference type="InterPro" id="IPR000700">
    <property type="entry name" value="PAS-assoc_C"/>
</dbReference>
<dbReference type="InterPro" id="IPR058544">
    <property type="entry name" value="ETR1_N"/>
</dbReference>
<dbReference type="Pfam" id="PF00072">
    <property type="entry name" value="Response_reg"/>
    <property type="match status" value="2"/>
</dbReference>
<dbReference type="PROSITE" id="PS50894">
    <property type="entry name" value="HPT"/>
    <property type="match status" value="1"/>
</dbReference>
<feature type="domain" description="PAS" evidence="29">
    <location>
        <begin position="706"/>
        <end position="762"/>
    </location>
</feature>
<dbReference type="SUPFAM" id="SSF47384">
    <property type="entry name" value="Homodimeric domain of signal transducing histidine kinase"/>
    <property type="match status" value="1"/>
</dbReference>
<evidence type="ECO:0000256" key="10">
    <source>
        <dbReference type="ARBA" id="ARBA00022679"/>
    </source>
</evidence>
<dbReference type="Gene3D" id="1.20.120.160">
    <property type="entry name" value="HPT domain"/>
    <property type="match status" value="1"/>
</dbReference>
<evidence type="ECO:0000256" key="26">
    <source>
        <dbReference type="SAM" id="Phobius"/>
    </source>
</evidence>
<dbReference type="SMART" id="SM00091">
    <property type="entry name" value="PAS"/>
    <property type="match status" value="5"/>
</dbReference>
<dbReference type="InterPro" id="IPR035965">
    <property type="entry name" value="PAS-like_dom_sf"/>
</dbReference>
<keyword evidence="20 26" id="KW-0472">Membrane</keyword>
<dbReference type="Pfam" id="PF01590">
    <property type="entry name" value="GAF"/>
    <property type="match status" value="2"/>
</dbReference>
<evidence type="ECO:0000256" key="20">
    <source>
        <dbReference type="ARBA" id="ARBA00023136"/>
    </source>
</evidence>
<dbReference type="Pfam" id="PF00512">
    <property type="entry name" value="HisKA"/>
    <property type="match status" value="1"/>
</dbReference>
<dbReference type="SMART" id="SM00387">
    <property type="entry name" value="HATPase_c"/>
    <property type="match status" value="1"/>
</dbReference>
<comment type="cofactor">
    <cofactor evidence="2">
        <name>Cu cation</name>
        <dbReference type="ChEBI" id="CHEBI:23378"/>
    </cofactor>
</comment>
<dbReference type="PRINTS" id="PR00344">
    <property type="entry name" value="BCTRLSENSOR"/>
</dbReference>
<keyword evidence="16" id="KW-0067">ATP-binding</keyword>
<dbReference type="Proteomes" id="UP000500857">
    <property type="component" value="Chromosome"/>
</dbReference>
<comment type="similarity">
    <text evidence="6">Belongs to the ethylene receptor family.</text>
</comment>
<feature type="domain" description="PAC" evidence="30">
    <location>
        <begin position="780"/>
        <end position="832"/>
    </location>
</feature>
<dbReference type="CDD" id="cd00082">
    <property type="entry name" value="HisKA"/>
    <property type="match status" value="1"/>
</dbReference>
<dbReference type="InterPro" id="IPR001789">
    <property type="entry name" value="Sig_transdc_resp-reg_receiver"/>
</dbReference>
<dbReference type="PROSITE" id="PS50113">
    <property type="entry name" value="PAC"/>
    <property type="match status" value="4"/>
</dbReference>
<feature type="domain" description="PAS" evidence="29">
    <location>
        <begin position="452"/>
        <end position="510"/>
    </location>
</feature>
<dbReference type="Pfam" id="PF01627">
    <property type="entry name" value="Hpt"/>
    <property type="match status" value="1"/>
</dbReference>
<gene>
    <name evidence="32" type="ORF">HCG48_23200</name>
</gene>
<dbReference type="SUPFAM" id="SSF55874">
    <property type="entry name" value="ATPase domain of HSP90 chaperone/DNA topoisomerase II/histidine kinase"/>
    <property type="match status" value="1"/>
</dbReference>
<evidence type="ECO:0000256" key="6">
    <source>
        <dbReference type="ARBA" id="ARBA00009842"/>
    </source>
</evidence>